<dbReference type="Gene3D" id="1.10.10.10">
    <property type="entry name" value="Winged helix-like DNA-binding domain superfamily/Winged helix DNA-binding domain"/>
    <property type="match status" value="1"/>
</dbReference>
<dbReference type="RefSeq" id="WP_345646874.1">
    <property type="nucleotide sequence ID" value="NZ_BAABEP010000018.1"/>
</dbReference>
<evidence type="ECO:0000313" key="2">
    <source>
        <dbReference type="Proteomes" id="UP001499884"/>
    </source>
</evidence>
<dbReference type="Proteomes" id="UP001499884">
    <property type="component" value="Unassembled WGS sequence"/>
</dbReference>
<dbReference type="EMBL" id="BAABEP010000018">
    <property type="protein sequence ID" value="GAA3731272.1"/>
    <property type="molecule type" value="Genomic_DNA"/>
</dbReference>
<keyword evidence="2" id="KW-1185">Reference proteome</keyword>
<dbReference type="InterPro" id="IPR036388">
    <property type="entry name" value="WH-like_DNA-bd_sf"/>
</dbReference>
<name>A0ABP7F4B7_9ACTN</name>
<sequence length="167" mass="17883">MRQPRGAPGAERGRAPEFESFVAGAAGRLLHLAALLTGEPPQAAPRALRLLTAALAAAYADWPRLRGEDPYDRARRELVVRYARYAAWRSGRGRGGVLGPLGRQERLVLVLRLYEGAGEEQTAALTGLPPERVRALCARGVAVLRSGARAARQGDLARAAADGRTAR</sequence>
<proteinExistence type="predicted"/>
<reference evidence="2" key="1">
    <citation type="journal article" date="2019" name="Int. J. Syst. Evol. Microbiol.">
        <title>The Global Catalogue of Microorganisms (GCM) 10K type strain sequencing project: providing services to taxonomists for standard genome sequencing and annotation.</title>
        <authorList>
            <consortium name="The Broad Institute Genomics Platform"/>
            <consortium name="The Broad Institute Genome Sequencing Center for Infectious Disease"/>
            <person name="Wu L."/>
            <person name="Ma J."/>
        </authorList>
    </citation>
    <scope>NUCLEOTIDE SEQUENCE [LARGE SCALE GENOMIC DNA]</scope>
    <source>
        <strain evidence="2">JCM 30846</strain>
    </source>
</reference>
<dbReference type="InterPro" id="IPR013324">
    <property type="entry name" value="RNA_pol_sigma_r3/r4-like"/>
</dbReference>
<dbReference type="SUPFAM" id="SSF88659">
    <property type="entry name" value="Sigma3 and sigma4 domains of RNA polymerase sigma factors"/>
    <property type="match status" value="1"/>
</dbReference>
<accession>A0ABP7F4B7</accession>
<evidence type="ECO:0000313" key="1">
    <source>
        <dbReference type="EMBL" id="GAA3731272.1"/>
    </source>
</evidence>
<gene>
    <name evidence="1" type="ORF">GCM10023082_31170</name>
</gene>
<organism evidence="1 2">
    <name type="scientific">Streptomyces tremellae</name>
    <dbReference type="NCBI Taxonomy" id="1124239"/>
    <lineage>
        <taxon>Bacteria</taxon>
        <taxon>Bacillati</taxon>
        <taxon>Actinomycetota</taxon>
        <taxon>Actinomycetes</taxon>
        <taxon>Kitasatosporales</taxon>
        <taxon>Streptomycetaceae</taxon>
        <taxon>Streptomyces</taxon>
    </lineage>
</organism>
<comment type="caution">
    <text evidence="1">The sequence shown here is derived from an EMBL/GenBank/DDBJ whole genome shotgun (WGS) entry which is preliminary data.</text>
</comment>
<protein>
    <submittedName>
        <fullName evidence="1">Sigma factor-like helix-turn-helix DNA-binding protein</fullName>
    </submittedName>
</protein>